<keyword evidence="6" id="KW-0238">DNA-binding</keyword>
<dbReference type="GO" id="GO:0003682">
    <property type="term" value="F:chromatin binding"/>
    <property type="evidence" value="ECO:0007669"/>
    <property type="project" value="TreeGrafter"/>
</dbReference>
<feature type="domain" description="FCS-type" evidence="11">
    <location>
        <begin position="72"/>
        <end position="106"/>
    </location>
</feature>
<dbReference type="InterPro" id="IPR038603">
    <property type="entry name" value="Znf_FCS_sf"/>
</dbReference>
<dbReference type="GO" id="GO:0003677">
    <property type="term" value="F:DNA binding"/>
    <property type="evidence" value="ECO:0007669"/>
    <property type="project" value="UniProtKB-KW"/>
</dbReference>
<sequence length="283" mass="32151">MRELAVDLLGFRIAQVNRSSLLVEEPAKGQLPLDEQIMNMADMESDIQSTAKLPDNSTDTEVEDLTAEEGVDELECEILECEFCGKTGYSSTFLRSKRFCSLSCSKRYNVNGTKRLGHYKAEKSSRWSRKMEGNIGRRNRRSHSSGGSVREHYLRQLPSTYACSEEALEDFQEDSLPAPMTTRLRRQSEREQELRLLQARHLPSPSLMPPDTQTEPSLWTVEDVWAFIHSLPGCHDIADEFRTQEIDGQALLLLKEDHLMSTMNIKLGPALKICARINSLKDT</sequence>
<evidence type="ECO:0000313" key="12">
    <source>
        <dbReference type="EMBL" id="PIO25724.1"/>
    </source>
</evidence>
<dbReference type="Pfam" id="PF21319">
    <property type="entry name" value="zf-FCS_1"/>
    <property type="match status" value="1"/>
</dbReference>
<evidence type="ECO:0000256" key="8">
    <source>
        <dbReference type="PROSITE-ProRule" id="PRU00367"/>
    </source>
</evidence>
<feature type="domain" description="SAM" evidence="10">
    <location>
        <begin position="219"/>
        <end position="283"/>
    </location>
</feature>
<keyword evidence="5" id="KW-0862">Zinc</keyword>
<evidence type="ECO:0000256" key="4">
    <source>
        <dbReference type="ARBA" id="ARBA00022771"/>
    </source>
</evidence>
<gene>
    <name evidence="12" type="ORF">AB205_0181680</name>
</gene>
<keyword evidence="7" id="KW-0539">Nucleus</keyword>
<keyword evidence="3" id="KW-0479">Metal-binding</keyword>
<evidence type="ECO:0000259" key="10">
    <source>
        <dbReference type="PROSITE" id="PS50105"/>
    </source>
</evidence>
<dbReference type="Gene3D" id="3.30.60.160">
    <property type="match status" value="1"/>
</dbReference>
<dbReference type="SMART" id="SM00454">
    <property type="entry name" value="SAM"/>
    <property type="match status" value="1"/>
</dbReference>
<keyword evidence="13" id="KW-1185">Reference proteome</keyword>
<evidence type="ECO:0008006" key="14">
    <source>
        <dbReference type="Google" id="ProtNLM"/>
    </source>
</evidence>
<comment type="subcellular location">
    <subcellularLocation>
        <location evidence="1">Nucleus</location>
    </subcellularLocation>
</comment>
<evidence type="ECO:0000256" key="1">
    <source>
        <dbReference type="ARBA" id="ARBA00004123"/>
    </source>
</evidence>
<name>A0A2G9RD10_AQUCT</name>
<dbReference type="OrthoDB" id="2390104at2759"/>
<organism evidence="12 13">
    <name type="scientific">Aquarana catesbeiana</name>
    <name type="common">American bullfrog</name>
    <name type="synonym">Rana catesbeiana</name>
    <dbReference type="NCBI Taxonomy" id="8400"/>
    <lineage>
        <taxon>Eukaryota</taxon>
        <taxon>Metazoa</taxon>
        <taxon>Chordata</taxon>
        <taxon>Craniata</taxon>
        <taxon>Vertebrata</taxon>
        <taxon>Euteleostomi</taxon>
        <taxon>Amphibia</taxon>
        <taxon>Batrachia</taxon>
        <taxon>Anura</taxon>
        <taxon>Neobatrachia</taxon>
        <taxon>Ranoidea</taxon>
        <taxon>Ranidae</taxon>
        <taxon>Aquarana</taxon>
    </lineage>
</organism>
<dbReference type="InterPro" id="IPR012313">
    <property type="entry name" value="Znf_FCS"/>
</dbReference>
<dbReference type="Pfam" id="PF00536">
    <property type="entry name" value="SAM_1"/>
    <property type="match status" value="1"/>
</dbReference>
<dbReference type="AlphaFoldDB" id="A0A2G9RD10"/>
<dbReference type="GO" id="GO:0042393">
    <property type="term" value="F:histone binding"/>
    <property type="evidence" value="ECO:0007669"/>
    <property type="project" value="TreeGrafter"/>
</dbReference>
<dbReference type="Proteomes" id="UP000228934">
    <property type="component" value="Unassembled WGS sequence"/>
</dbReference>
<dbReference type="PROSITE" id="PS50105">
    <property type="entry name" value="SAM_DOMAIN"/>
    <property type="match status" value="1"/>
</dbReference>
<reference evidence="13" key="1">
    <citation type="journal article" date="2017" name="Nat. Commun.">
        <title>The North American bullfrog draft genome provides insight into hormonal regulation of long noncoding RNA.</title>
        <authorList>
            <person name="Hammond S.A."/>
            <person name="Warren R.L."/>
            <person name="Vandervalk B.P."/>
            <person name="Kucuk E."/>
            <person name="Khan H."/>
            <person name="Gibb E.A."/>
            <person name="Pandoh P."/>
            <person name="Kirk H."/>
            <person name="Zhao Y."/>
            <person name="Jones M."/>
            <person name="Mungall A.J."/>
            <person name="Coope R."/>
            <person name="Pleasance S."/>
            <person name="Moore R.A."/>
            <person name="Holt R.A."/>
            <person name="Round J.M."/>
            <person name="Ohora S."/>
            <person name="Walle B.V."/>
            <person name="Veldhoen N."/>
            <person name="Helbing C.C."/>
            <person name="Birol I."/>
        </authorList>
    </citation>
    <scope>NUCLEOTIDE SEQUENCE [LARGE SCALE GENOMIC DNA]</scope>
</reference>
<feature type="region of interest" description="Disordered" evidence="9">
    <location>
        <begin position="121"/>
        <end position="149"/>
    </location>
</feature>
<dbReference type="PANTHER" id="PTHR12247:SF88">
    <property type="entry name" value="POLYHOMEOTIC-LIKE PROTEIN 3"/>
    <property type="match status" value="1"/>
</dbReference>
<evidence type="ECO:0000256" key="6">
    <source>
        <dbReference type="ARBA" id="ARBA00023125"/>
    </source>
</evidence>
<proteinExistence type="predicted"/>
<evidence type="ECO:0000256" key="7">
    <source>
        <dbReference type="ARBA" id="ARBA00023242"/>
    </source>
</evidence>
<dbReference type="FunFam" id="1.10.150.50:FF:000011">
    <property type="entry name" value="Polyhomeotic-like protein 2 isoform 1"/>
    <property type="match status" value="1"/>
</dbReference>
<keyword evidence="2" id="KW-0217">Developmental protein</keyword>
<evidence type="ECO:0000259" key="11">
    <source>
        <dbReference type="PROSITE" id="PS51024"/>
    </source>
</evidence>
<dbReference type="GO" id="GO:0035102">
    <property type="term" value="C:PRC1 complex"/>
    <property type="evidence" value="ECO:0007669"/>
    <property type="project" value="TreeGrafter"/>
</dbReference>
<dbReference type="EMBL" id="KV947647">
    <property type="protein sequence ID" value="PIO25724.1"/>
    <property type="molecule type" value="Genomic_DNA"/>
</dbReference>
<evidence type="ECO:0000313" key="13">
    <source>
        <dbReference type="Proteomes" id="UP000228934"/>
    </source>
</evidence>
<evidence type="ECO:0000256" key="9">
    <source>
        <dbReference type="SAM" id="MobiDB-lite"/>
    </source>
</evidence>
<dbReference type="GO" id="GO:0008270">
    <property type="term" value="F:zinc ion binding"/>
    <property type="evidence" value="ECO:0007669"/>
    <property type="project" value="UniProtKB-KW"/>
</dbReference>
<dbReference type="InterPro" id="IPR050548">
    <property type="entry name" value="PcG_chromatin_remod_factors"/>
</dbReference>
<dbReference type="Gene3D" id="1.10.150.50">
    <property type="entry name" value="Transcription Factor, Ets-1"/>
    <property type="match status" value="1"/>
</dbReference>
<accession>A0A2G9RD10</accession>
<dbReference type="SUPFAM" id="SSF47769">
    <property type="entry name" value="SAM/Pointed domain"/>
    <property type="match status" value="1"/>
</dbReference>
<dbReference type="InterPro" id="IPR013761">
    <property type="entry name" value="SAM/pointed_sf"/>
</dbReference>
<dbReference type="InterPro" id="IPR001660">
    <property type="entry name" value="SAM"/>
</dbReference>
<dbReference type="PANTHER" id="PTHR12247">
    <property type="entry name" value="POLYCOMB GROUP PROTEIN"/>
    <property type="match status" value="1"/>
</dbReference>
<evidence type="ECO:0000256" key="2">
    <source>
        <dbReference type="ARBA" id="ARBA00022473"/>
    </source>
</evidence>
<protein>
    <recommendedName>
        <fullName evidence="14">SAM domain-containing protein</fullName>
    </recommendedName>
</protein>
<feature type="compositionally biased region" description="Basic and acidic residues" evidence="9">
    <location>
        <begin position="121"/>
        <end position="132"/>
    </location>
</feature>
<dbReference type="GO" id="GO:0045892">
    <property type="term" value="P:negative regulation of DNA-templated transcription"/>
    <property type="evidence" value="ECO:0007669"/>
    <property type="project" value="TreeGrafter"/>
</dbReference>
<dbReference type="CDD" id="cd09577">
    <property type="entry name" value="SAM_Ph1_2_3"/>
    <property type="match status" value="1"/>
</dbReference>
<dbReference type="PROSITE" id="PS51024">
    <property type="entry name" value="ZF_FCS"/>
    <property type="match status" value="1"/>
</dbReference>
<evidence type="ECO:0000256" key="5">
    <source>
        <dbReference type="ARBA" id="ARBA00022833"/>
    </source>
</evidence>
<evidence type="ECO:0000256" key="3">
    <source>
        <dbReference type="ARBA" id="ARBA00022723"/>
    </source>
</evidence>
<keyword evidence="4 8" id="KW-0863">Zinc-finger</keyword>